<keyword evidence="2" id="KW-1185">Reference proteome</keyword>
<accession>A0ACC6AMR4</accession>
<comment type="caution">
    <text evidence="1">The sequence shown here is derived from an EMBL/GenBank/DDBJ whole genome shotgun (WGS) entry which is preliminary data.</text>
</comment>
<dbReference type="EMBL" id="JALJZS010000002">
    <property type="protein sequence ID" value="MCP2000842.1"/>
    <property type="molecule type" value="Genomic_DNA"/>
</dbReference>
<sequence>MVSKSAATAPGFPLHPAPDRNAFEARLRAIGAERYHDKHVFHRMLHGGQCTLTQVRAWVINRYYYQSRIPMKDAAFMSRVDDPGLRRAWRRRIEEHDGGLQEGGGLRRWLKLAEATGLDPDYVASTRGVLPGTRFAVDAYVSFVREKPMLEAVASSLTEMFARAIHEDRIAGLLEHYAFANDNALSYFRQRLKEAPREVEFGLSYVLDNADTMEKQDAAAAALIFKTDVLWSQLDALHFAYVAPGFIPPGAWNGRDGVSADEGEIAQAERTSGHDTEHCDAGD</sequence>
<evidence type="ECO:0000313" key="2">
    <source>
        <dbReference type="Proteomes" id="UP001205486"/>
    </source>
</evidence>
<name>A0ACC6AMR4_NITWI</name>
<dbReference type="Proteomes" id="UP001205486">
    <property type="component" value="Unassembled WGS sequence"/>
</dbReference>
<reference evidence="1" key="1">
    <citation type="submission" date="2022-03" db="EMBL/GenBank/DDBJ databases">
        <title>Interactions between chemoautotrophic and heterotrophic bacteria.</title>
        <authorList>
            <person name="Santoro A."/>
        </authorList>
    </citation>
    <scope>NUCLEOTIDE SEQUENCE</scope>
    <source>
        <strain evidence="1">Nb-106</strain>
    </source>
</reference>
<evidence type="ECO:0000313" key="1">
    <source>
        <dbReference type="EMBL" id="MCP2000842.1"/>
    </source>
</evidence>
<gene>
    <name evidence="1" type="ORF">J2S34_003290</name>
</gene>
<proteinExistence type="predicted"/>
<keyword evidence="1" id="KW-0560">Oxidoreductase</keyword>
<organism evidence="1 2">
    <name type="scientific">Nitrobacter winogradskyi</name>
    <name type="common">Nitrobacter agilis</name>
    <dbReference type="NCBI Taxonomy" id="913"/>
    <lineage>
        <taxon>Bacteria</taxon>
        <taxon>Pseudomonadati</taxon>
        <taxon>Pseudomonadota</taxon>
        <taxon>Alphaproteobacteria</taxon>
        <taxon>Hyphomicrobiales</taxon>
        <taxon>Nitrobacteraceae</taxon>
        <taxon>Nitrobacter</taxon>
    </lineage>
</organism>
<protein>
    <submittedName>
        <fullName evidence="1">Pyrroloquinoline-quinone synthase</fullName>
        <ecNumber evidence="1">1.3.3.11</ecNumber>
    </submittedName>
</protein>
<dbReference type="EC" id="1.3.3.11" evidence="1"/>